<protein>
    <submittedName>
        <fullName evidence="1">Uncharacterized protein</fullName>
    </submittedName>
</protein>
<evidence type="ECO:0000313" key="2">
    <source>
        <dbReference type="Proteomes" id="UP001159363"/>
    </source>
</evidence>
<sequence length="177" mass="20500">MCGEVTFVGQKRTITPLIQNTYFLYFGCQIGDQDKSWEPHICWNNCASNIRNWINGKDRSMPFTVPMIWRESKDHFIDCYFCLVPPLKQGISKKKNWALMYPNLQSAVRPIPHREGLPVPEPPDKYQLEAQVIIVVQKTLEFSVNFSSVDPHKITQNELSYLIRDLELSKVKAEVLA</sequence>
<evidence type="ECO:0000313" key="1">
    <source>
        <dbReference type="EMBL" id="KAJ8881654.1"/>
    </source>
</evidence>
<dbReference type="EMBL" id="JARBHB010000006">
    <property type="protein sequence ID" value="KAJ8881654.1"/>
    <property type="molecule type" value="Genomic_DNA"/>
</dbReference>
<dbReference type="Proteomes" id="UP001159363">
    <property type="component" value="Chromosome 5"/>
</dbReference>
<name>A0ABQ9HBK8_9NEOP</name>
<proteinExistence type="predicted"/>
<gene>
    <name evidence="1" type="ORF">PR048_018140</name>
</gene>
<keyword evidence="2" id="KW-1185">Reference proteome</keyword>
<reference evidence="1 2" key="1">
    <citation type="submission" date="2023-02" db="EMBL/GenBank/DDBJ databases">
        <title>LHISI_Scaffold_Assembly.</title>
        <authorList>
            <person name="Stuart O.P."/>
            <person name="Cleave R."/>
            <person name="Magrath M.J.L."/>
            <person name="Mikheyev A.S."/>
        </authorList>
    </citation>
    <scope>NUCLEOTIDE SEQUENCE [LARGE SCALE GENOMIC DNA]</scope>
    <source>
        <strain evidence="1">Daus_M_001</strain>
        <tissue evidence="1">Leg muscle</tissue>
    </source>
</reference>
<accession>A0ABQ9HBK8</accession>
<comment type="caution">
    <text evidence="1">The sequence shown here is derived from an EMBL/GenBank/DDBJ whole genome shotgun (WGS) entry which is preliminary data.</text>
</comment>
<organism evidence="1 2">
    <name type="scientific">Dryococelus australis</name>
    <dbReference type="NCBI Taxonomy" id="614101"/>
    <lineage>
        <taxon>Eukaryota</taxon>
        <taxon>Metazoa</taxon>
        <taxon>Ecdysozoa</taxon>
        <taxon>Arthropoda</taxon>
        <taxon>Hexapoda</taxon>
        <taxon>Insecta</taxon>
        <taxon>Pterygota</taxon>
        <taxon>Neoptera</taxon>
        <taxon>Polyneoptera</taxon>
        <taxon>Phasmatodea</taxon>
        <taxon>Verophasmatodea</taxon>
        <taxon>Anareolatae</taxon>
        <taxon>Phasmatidae</taxon>
        <taxon>Eurycanthinae</taxon>
        <taxon>Dryococelus</taxon>
    </lineage>
</organism>